<dbReference type="Pfam" id="PF06386">
    <property type="entry name" value="GvpL_GvpF"/>
    <property type="match status" value="1"/>
</dbReference>
<evidence type="ECO:0000256" key="1">
    <source>
        <dbReference type="ARBA" id="ARBA00022987"/>
    </source>
</evidence>
<organism evidence="5 6">
    <name type="scientific">Streptomyces hebeiensis</name>
    <dbReference type="NCBI Taxonomy" id="229486"/>
    <lineage>
        <taxon>Bacteria</taxon>
        <taxon>Bacillati</taxon>
        <taxon>Actinomycetota</taxon>
        <taxon>Actinomycetes</taxon>
        <taxon>Kitasatosporales</taxon>
        <taxon>Streptomycetaceae</taxon>
        <taxon>Streptomyces</taxon>
    </lineage>
</organism>
<evidence type="ECO:0000313" key="6">
    <source>
        <dbReference type="Proteomes" id="UP001501371"/>
    </source>
</evidence>
<dbReference type="PANTHER" id="PTHR36852">
    <property type="entry name" value="PROTEIN GVPL 2"/>
    <property type="match status" value="1"/>
</dbReference>
<accession>A0ABN1UFB2</accession>
<reference evidence="5 6" key="1">
    <citation type="journal article" date="2019" name="Int. J. Syst. Evol. Microbiol.">
        <title>The Global Catalogue of Microorganisms (GCM) 10K type strain sequencing project: providing services to taxonomists for standard genome sequencing and annotation.</title>
        <authorList>
            <consortium name="The Broad Institute Genomics Platform"/>
            <consortium name="The Broad Institute Genome Sequencing Center for Infectious Disease"/>
            <person name="Wu L."/>
            <person name="Ma J."/>
        </authorList>
    </citation>
    <scope>NUCLEOTIDE SEQUENCE [LARGE SCALE GENOMIC DNA]</scope>
    <source>
        <strain evidence="5 6">JCM 12696</strain>
    </source>
</reference>
<comment type="similarity">
    <text evidence="3">Belongs to the gas vesicle GvpF/GvpL family.</text>
</comment>
<comment type="caution">
    <text evidence="5">The sequence shown here is derived from an EMBL/GenBank/DDBJ whole genome shotgun (WGS) entry which is preliminary data.</text>
</comment>
<keyword evidence="1" id="KW-0304">Gas vesicle</keyword>
<protein>
    <submittedName>
        <fullName evidence="5">GvpL/GvpF family gas vesicle protein</fullName>
    </submittedName>
</protein>
<feature type="region of interest" description="Disordered" evidence="4">
    <location>
        <begin position="255"/>
        <end position="297"/>
    </location>
</feature>
<comment type="subcellular location">
    <subcellularLocation>
        <location evidence="2">Gas vesicle</location>
    </subcellularLocation>
</comment>
<dbReference type="PANTHER" id="PTHR36852:SF1">
    <property type="entry name" value="PROTEIN GVPL 2"/>
    <property type="match status" value="1"/>
</dbReference>
<dbReference type="InterPro" id="IPR009430">
    <property type="entry name" value="GvpL/GvpF"/>
</dbReference>
<dbReference type="Proteomes" id="UP001501371">
    <property type="component" value="Unassembled WGS sequence"/>
</dbReference>
<proteinExistence type="inferred from homology"/>
<evidence type="ECO:0000256" key="4">
    <source>
        <dbReference type="SAM" id="MobiDB-lite"/>
    </source>
</evidence>
<evidence type="ECO:0000256" key="2">
    <source>
        <dbReference type="ARBA" id="ARBA00035108"/>
    </source>
</evidence>
<name>A0ABN1UFB2_9ACTN</name>
<evidence type="ECO:0000313" key="5">
    <source>
        <dbReference type="EMBL" id="GAA1149171.1"/>
    </source>
</evidence>
<dbReference type="RefSeq" id="WP_344268256.1">
    <property type="nucleotide sequence ID" value="NZ_BAAAKV010000001.1"/>
</dbReference>
<evidence type="ECO:0000256" key="3">
    <source>
        <dbReference type="ARBA" id="ARBA00035643"/>
    </source>
</evidence>
<dbReference type="EMBL" id="BAAAKV010000001">
    <property type="protein sequence ID" value="GAA1149171.1"/>
    <property type="molecule type" value="Genomic_DNA"/>
</dbReference>
<keyword evidence="6" id="KW-1185">Reference proteome</keyword>
<gene>
    <name evidence="5" type="ORF">GCM10009654_00410</name>
</gene>
<sequence>MTEQVVYAYAVARDSAELAEALSGLEGVARSPVHLVRGGQGGELVAAVSPVDAADFGEVPLRRHLEDLTWLEAVARAHHGVIEALTERTTVLPLRLATVYLDDDRVRGMLDRRGEVFADRLARLAAHVEWGVKLYVEPPAEEPPPAVPASDDAGPGRSYLRRRRAERHARDDVYRTARSAAESVAEAARRYAVEHARHRVQQGELARGPGENVTNDAYLVPLERGEEFRAEVRRAAEGLSGIRVEVTGPWAPYSFAAPVETHDEGREGAPAPGEPPDAPGGVPGERPAHRGTQRAAP</sequence>